<comment type="similarity">
    <text evidence="1 6 7">Belongs to the chaperonin (HSP60) family.</text>
</comment>
<comment type="function">
    <text evidence="6 8">Together with its co-chaperonin GroES, plays an essential role in assisting protein folding. The GroEL-GroES system forms a nano-cage that allows encapsulation of the non-native substrate proteins and provides a physical environment optimized to promote and accelerate protein folding.</text>
</comment>
<comment type="caution">
    <text evidence="9">The sequence shown here is derived from an EMBL/GenBank/DDBJ whole genome shotgun (WGS) entry which is preliminary data.</text>
</comment>
<evidence type="ECO:0000313" key="9">
    <source>
        <dbReference type="EMBL" id="OIO19260.1"/>
    </source>
</evidence>
<dbReference type="InterPro" id="IPR018370">
    <property type="entry name" value="Chaperonin_Cpn60_CS"/>
</dbReference>
<dbReference type="NCBIfam" id="NF000592">
    <property type="entry name" value="PRK00013.1"/>
    <property type="match status" value="1"/>
</dbReference>
<dbReference type="SUPFAM" id="SSF48592">
    <property type="entry name" value="GroEL equatorial domain-like"/>
    <property type="match status" value="1"/>
</dbReference>
<dbReference type="InterPro" id="IPR027410">
    <property type="entry name" value="TCP-1-like_intermed_sf"/>
</dbReference>
<keyword evidence="5 6" id="KW-0413">Isomerase</keyword>
<dbReference type="NCBIfam" id="NF009489">
    <property type="entry name" value="PRK12851.1"/>
    <property type="match status" value="1"/>
</dbReference>
<keyword evidence="4 6" id="KW-0143">Chaperone</keyword>
<organism evidence="9 10">
    <name type="scientific">Candidatus Magasanikbacteria bacterium CG1_02_32_51</name>
    <dbReference type="NCBI Taxonomy" id="1805238"/>
    <lineage>
        <taxon>Bacteria</taxon>
        <taxon>Candidatus Magasanikiibacteriota</taxon>
    </lineage>
</organism>
<gene>
    <name evidence="6" type="primary">groEL</name>
    <name evidence="6" type="synonym">groL</name>
    <name evidence="9" type="ORF">AUJ23_02220</name>
</gene>
<dbReference type="HAMAP" id="MF_00600">
    <property type="entry name" value="CH60"/>
    <property type="match status" value="1"/>
</dbReference>
<dbReference type="GO" id="GO:0042026">
    <property type="term" value="P:protein refolding"/>
    <property type="evidence" value="ECO:0007669"/>
    <property type="project" value="UniProtKB-UniRule"/>
</dbReference>
<dbReference type="PROSITE" id="PS00296">
    <property type="entry name" value="CHAPERONINS_CPN60"/>
    <property type="match status" value="1"/>
</dbReference>
<dbReference type="GO" id="GO:0016853">
    <property type="term" value="F:isomerase activity"/>
    <property type="evidence" value="ECO:0007669"/>
    <property type="project" value="UniProtKB-KW"/>
</dbReference>
<evidence type="ECO:0000256" key="7">
    <source>
        <dbReference type="RuleBase" id="RU000418"/>
    </source>
</evidence>
<keyword evidence="3 6" id="KW-0067">ATP-binding</keyword>
<dbReference type="Gene3D" id="1.10.560.10">
    <property type="entry name" value="GroEL-like equatorial domain"/>
    <property type="match status" value="1"/>
</dbReference>
<dbReference type="InterPro" id="IPR027409">
    <property type="entry name" value="GroEL-like_apical_dom_sf"/>
</dbReference>
<dbReference type="InterPro" id="IPR001844">
    <property type="entry name" value="Cpn60/GroEL"/>
</dbReference>
<dbReference type="FunFam" id="3.50.7.10:FF:000001">
    <property type="entry name" value="60 kDa chaperonin"/>
    <property type="match status" value="1"/>
</dbReference>
<dbReference type="GO" id="GO:0005524">
    <property type="term" value="F:ATP binding"/>
    <property type="evidence" value="ECO:0007669"/>
    <property type="project" value="UniProtKB-UniRule"/>
</dbReference>
<evidence type="ECO:0000256" key="6">
    <source>
        <dbReference type="HAMAP-Rule" id="MF_00600"/>
    </source>
</evidence>
<dbReference type="NCBIfam" id="NF009488">
    <property type="entry name" value="PRK12850.1"/>
    <property type="match status" value="1"/>
</dbReference>
<dbReference type="Gene3D" id="3.50.7.10">
    <property type="entry name" value="GroEL"/>
    <property type="match status" value="1"/>
</dbReference>
<dbReference type="GO" id="GO:0051082">
    <property type="term" value="F:unfolded protein binding"/>
    <property type="evidence" value="ECO:0007669"/>
    <property type="project" value="UniProtKB-UniRule"/>
</dbReference>
<dbReference type="EMBL" id="MNVC01000024">
    <property type="protein sequence ID" value="OIO19260.1"/>
    <property type="molecule type" value="Genomic_DNA"/>
</dbReference>
<feature type="binding site" evidence="6">
    <location>
        <begin position="29"/>
        <end position="32"/>
    </location>
    <ligand>
        <name>ATP</name>
        <dbReference type="ChEBI" id="CHEBI:30616"/>
    </ligand>
</feature>
<dbReference type="CDD" id="cd03344">
    <property type="entry name" value="GroEL"/>
    <property type="match status" value="1"/>
</dbReference>
<keyword evidence="2 6" id="KW-0547">Nucleotide-binding</keyword>
<feature type="binding site" evidence="6">
    <location>
        <begin position="477"/>
        <end position="479"/>
    </location>
    <ligand>
        <name>ATP</name>
        <dbReference type="ChEBI" id="CHEBI:30616"/>
    </ligand>
</feature>
<proteinExistence type="inferred from homology"/>
<feature type="binding site" evidence="6">
    <location>
        <position position="493"/>
    </location>
    <ligand>
        <name>ATP</name>
        <dbReference type="ChEBI" id="CHEBI:30616"/>
    </ligand>
</feature>
<reference evidence="9 10" key="1">
    <citation type="journal article" date="2016" name="Environ. Microbiol.">
        <title>Genomic resolution of a cold subsurface aquifer community provides metabolic insights for novel microbes adapted to high CO concentrations.</title>
        <authorList>
            <person name="Probst A.J."/>
            <person name="Castelle C.J."/>
            <person name="Singh A."/>
            <person name="Brown C.T."/>
            <person name="Anantharaman K."/>
            <person name="Sharon I."/>
            <person name="Hug L.A."/>
            <person name="Burstein D."/>
            <person name="Emerson J.B."/>
            <person name="Thomas B.C."/>
            <person name="Banfield J.F."/>
        </authorList>
    </citation>
    <scope>NUCLEOTIDE SEQUENCE [LARGE SCALE GENOMIC DNA]</scope>
    <source>
        <strain evidence="9">CG1_02_32_51</strain>
    </source>
</reference>
<dbReference type="PANTHER" id="PTHR45633">
    <property type="entry name" value="60 KDA HEAT SHOCK PROTEIN, MITOCHONDRIAL"/>
    <property type="match status" value="1"/>
</dbReference>
<feature type="binding site" evidence="6">
    <location>
        <begin position="86"/>
        <end position="90"/>
    </location>
    <ligand>
        <name>ATP</name>
        <dbReference type="ChEBI" id="CHEBI:30616"/>
    </ligand>
</feature>
<dbReference type="Pfam" id="PF00118">
    <property type="entry name" value="Cpn60_TCP1"/>
    <property type="match status" value="1"/>
</dbReference>
<dbReference type="Proteomes" id="UP000181941">
    <property type="component" value="Unassembled WGS sequence"/>
</dbReference>
<comment type="subunit">
    <text evidence="6 8">Forms a cylinder of 14 subunits composed of two heptameric rings stacked back-to-back. Interacts with the co-chaperonin GroES.</text>
</comment>
<evidence type="ECO:0000256" key="2">
    <source>
        <dbReference type="ARBA" id="ARBA00022741"/>
    </source>
</evidence>
<feature type="binding site" evidence="6">
    <location>
        <position position="50"/>
    </location>
    <ligand>
        <name>ATP</name>
        <dbReference type="ChEBI" id="CHEBI:30616"/>
    </ligand>
</feature>
<dbReference type="EC" id="5.6.1.7" evidence="6"/>
<dbReference type="GO" id="GO:0140662">
    <property type="term" value="F:ATP-dependent protein folding chaperone"/>
    <property type="evidence" value="ECO:0007669"/>
    <property type="project" value="InterPro"/>
</dbReference>
<evidence type="ECO:0000256" key="3">
    <source>
        <dbReference type="ARBA" id="ARBA00022840"/>
    </source>
</evidence>
<dbReference type="NCBIfam" id="TIGR02348">
    <property type="entry name" value="GroEL"/>
    <property type="match status" value="1"/>
</dbReference>
<accession>A0A1J4U3X0</accession>
<keyword evidence="6" id="KW-0963">Cytoplasm</keyword>
<dbReference type="GO" id="GO:0005737">
    <property type="term" value="C:cytoplasm"/>
    <property type="evidence" value="ECO:0007669"/>
    <property type="project" value="UniProtKB-SubCell"/>
</dbReference>
<evidence type="ECO:0000256" key="5">
    <source>
        <dbReference type="ARBA" id="ARBA00023235"/>
    </source>
</evidence>
<evidence type="ECO:0000256" key="8">
    <source>
        <dbReference type="RuleBase" id="RU000419"/>
    </source>
</evidence>
<dbReference type="InterPro" id="IPR002423">
    <property type="entry name" value="Cpn60/GroEL/TCP-1"/>
</dbReference>
<dbReference type="AlphaFoldDB" id="A0A1J4U3X0"/>
<evidence type="ECO:0000256" key="1">
    <source>
        <dbReference type="ARBA" id="ARBA00006607"/>
    </source>
</evidence>
<dbReference type="STRING" id="1805238.AUJ23_02220"/>
<dbReference type="Gene3D" id="3.30.260.10">
    <property type="entry name" value="TCP-1-like chaperonin intermediate domain"/>
    <property type="match status" value="1"/>
</dbReference>
<comment type="subcellular location">
    <subcellularLocation>
        <location evidence="6">Cytoplasm</location>
    </subcellularLocation>
</comment>
<dbReference type="NCBIfam" id="NF009487">
    <property type="entry name" value="PRK12849.1"/>
    <property type="match status" value="1"/>
</dbReference>
<dbReference type="InterPro" id="IPR027413">
    <property type="entry name" value="GROEL-like_equatorial_sf"/>
</dbReference>
<sequence>MPKQIKFDNDARQALVNGVNILANVVKVTLGPKGRNVVLDKGYGAPVITKDGVSVAREIELEDKFENIGVELIKEVANKTNDVVGDGTTTATVLVQAIVKEGMKNVTAGANPVALNRGLHKAVQAIVAELHNNISKQVEDDEIANVASISANDREIGEKIAEAMKAVGKDGVITVEDSQSFGMEIETVKGMRFDKGLVSQYMVTNNERMEAEYNDALILITDKKISSVEDIVPILEKVAESGRKELVVIAEDVDGQALTTLVLNKLRGTFSVLAVKAPGFGDRRKDMLEDIAILTGGKVITEELGMKLANTTLEDLGHARKVVATKDTTTIVGGAGEVSNVENRVAQIRKMIETADGEFDKEKLQERLAKLAGGVAVIRVGAATETEMKEVKHRIEDAVGATKAATEEGVVPGGGVALIRASRALDNLNLPDEEMVAVNILRRALEEPLRVIANNAGFEGAVVVEEVKRHEGNFGFNAATGEYEDMVAAGVIDPTKVTRSALENAVSVAGMFLTTEAVVTDLPSKGESGTPAMGGGMGGMM</sequence>
<evidence type="ECO:0000256" key="4">
    <source>
        <dbReference type="ARBA" id="ARBA00023186"/>
    </source>
</evidence>
<dbReference type="SUPFAM" id="SSF54849">
    <property type="entry name" value="GroEL-intermediate domain like"/>
    <property type="match status" value="1"/>
</dbReference>
<evidence type="ECO:0000313" key="10">
    <source>
        <dbReference type="Proteomes" id="UP000181941"/>
    </source>
</evidence>
<protein>
    <recommendedName>
        <fullName evidence="6">Chaperonin GroEL</fullName>
        <ecNumber evidence="6">5.6.1.7</ecNumber>
    </recommendedName>
    <alternativeName>
        <fullName evidence="6">60 kDa chaperonin</fullName>
    </alternativeName>
    <alternativeName>
        <fullName evidence="6">Chaperonin-60</fullName>
        <shortName evidence="6">Cpn60</shortName>
    </alternativeName>
</protein>
<feature type="binding site" evidence="6">
    <location>
        <position position="414"/>
    </location>
    <ligand>
        <name>ATP</name>
        <dbReference type="ChEBI" id="CHEBI:30616"/>
    </ligand>
</feature>
<dbReference type="SUPFAM" id="SSF52029">
    <property type="entry name" value="GroEL apical domain-like"/>
    <property type="match status" value="1"/>
</dbReference>
<name>A0A1J4U3X0_9BACT</name>
<dbReference type="PRINTS" id="PR00298">
    <property type="entry name" value="CHAPERONIN60"/>
</dbReference>